<evidence type="ECO:0000313" key="1">
    <source>
        <dbReference type="EMBL" id="PIP16113.1"/>
    </source>
</evidence>
<sequence>QGLVAQGRTIAETMEIAQDVARKIIESCIDHGDSLPARLEVPKAGIEALRIPVGVSV</sequence>
<organism evidence="1 2">
    <name type="scientific">bacterium (Candidatus Ratteibacteria) CG23_combo_of_CG06-09_8_20_14_all_48_7</name>
    <dbReference type="NCBI Taxonomy" id="2014292"/>
    <lineage>
        <taxon>Bacteria</taxon>
        <taxon>Candidatus Ratteibacteria</taxon>
    </lineage>
</organism>
<dbReference type="Proteomes" id="UP000230392">
    <property type="component" value="Unassembled WGS sequence"/>
</dbReference>
<dbReference type="InterPro" id="IPR035069">
    <property type="entry name" value="TTHA1013/TTHA0281-like"/>
</dbReference>
<protein>
    <submittedName>
        <fullName evidence="1">HicB family protein</fullName>
    </submittedName>
</protein>
<dbReference type="SUPFAM" id="SSF143100">
    <property type="entry name" value="TTHA1013/TTHA0281-like"/>
    <property type="match status" value="1"/>
</dbReference>
<proteinExistence type="predicted"/>
<accession>A0A2G9YBJ5</accession>
<dbReference type="EMBL" id="PCRF01000213">
    <property type="protein sequence ID" value="PIP16113.1"/>
    <property type="molecule type" value="Genomic_DNA"/>
</dbReference>
<comment type="caution">
    <text evidence="1">The sequence shown here is derived from an EMBL/GenBank/DDBJ whole genome shotgun (WGS) entry which is preliminary data.</text>
</comment>
<evidence type="ECO:0000313" key="2">
    <source>
        <dbReference type="Proteomes" id="UP000230392"/>
    </source>
</evidence>
<gene>
    <name evidence="1" type="ORF">COX46_04315</name>
</gene>
<dbReference type="AlphaFoldDB" id="A0A2G9YBJ5"/>
<name>A0A2G9YBJ5_9BACT</name>
<reference evidence="1 2" key="1">
    <citation type="submission" date="2017-09" db="EMBL/GenBank/DDBJ databases">
        <title>Depth-based differentiation of microbial function through sediment-hosted aquifers and enrichment of novel symbionts in the deep terrestrial subsurface.</title>
        <authorList>
            <person name="Probst A.J."/>
            <person name="Ladd B."/>
            <person name="Jarett J.K."/>
            <person name="Geller-Mcgrath D.E."/>
            <person name="Sieber C.M."/>
            <person name="Emerson J.B."/>
            <person name="Anantharaman K."/>
            <person name="Thomas B.C."/>
            <person name="Malmstrom R."/>
            <person name="Stieglmeier M."/>
            <person name="Klingl A."/>
            <person name="Woyke T."/>
            <person name="Ryan C.M."/>
            <person name="Banfield J.F."/>
        </authorList>
    </citation>
    <scope>NUCLEOTIDE SEQUENCE [LARGE SCALE GENOMIC DNA]</scope>
    <source>
        <strain evidence="1">CG23_combo_of_CG06-09_8_20_14_all_48_7</strain>
    </source>
</reference>
<feature type="non-terminal residue" evidence="1">
    <location>
        <position position="1"/>
    </location>
</feature>